<evidence type="ECO:0000313" key="3">
    <source>
        <dbReference type="Proteomes" id="UP000594262"/>
    </source>
</evidence>
<evidence type="ECO:0000313" key="2">
    <source>
        <dbReference type="EnsemblMetazoa" id="CLYHEMP000893.1"/>
    </source>
</evidence>
<evidence type="ECO:0000259" key="1">
    <source>
        <dbReference type="Pfam" id="PF01593"/>
    </source>
</evidence>
<dbReference type="InterPro" id="IPR040174">
    <property type="entry name" value="RNLS"/>
</dbReference>
<sequence>MLEEKSNSGMRQTKVLIVGAGVTGSYVASIIAKHYGSSKVAVELWDKGRGIGGRMSTSRMSRDSKLTCDLGAQYFSVTKQYWEKHKSVHEDLLANDILRPLTSRVENMKKSEEGTQHFVAPKGSASIPKYFISKSEAVIKTSTLLKQIDFHDNKAVAMGDSDDVICHADVVVVTIPTPQILNLKGDFENTIKPFMSGPQNVQYSSRYVMGLIFAGISNIQGIDWSAKYIYDNPCIRYVALDTKKRDQECEEGLSMVVHTSVPFSIPLIDHQFDQVEPTVLDNLKQVIPNLPEPTSKKFMRWRYSQVSKPYNGGEQGCLVVKDSSPLVILAGDAFTHSNLDGCISFGDRVFDIIRKSIES</sequence>
<dbReference type="SUPFAM" id="SSF51905">
    <property type="entry name" value="FAD/NAD(P)-binding domain"/>
    <property type="match status" value="1"/>
</dbReference>
<dbReference type="PANTHER" id="PTHR23357">
    <property type="entry name" value="RENALASE"/>
    <property type="match status" value="1"/>
</dbReference>
<dbReference type="InterPro" id="IPR002937">
    <property type="entry name" value="Amino_oxidase"/>
</dbReference>
<organism evidence="2 3">
    <name type="scientific">Clytia hemisphaerica</name>
    <dbReference type="NCBI Taxonomy" id="252671"/>
    <lineage>
        <taxon>Eukaryota</taxon>
        <taxon>Metazoa</taxon>
        <taxon>Cnidaria</taxon>
        <taxon>Hydrozoa</taxon>
        <taxon>Hydroidolina</taxon>
        <taxon>Leptothecata</taxon>
        <taxon>Obeliida</taxon>
        <taxon>Clytiidae</taxon>
        <taxon>Clytia</taxon>
    </lineage>
</organism>
<proteinExistence type="predicted"/>
<dbReference type="Pfam" id="PF01593">
    <property type="entry name" value="Amino_oxidase"/>
    <property type="match status" value="1"/>
</dbReference>
<reference evidence="2" key="1">
    <citation type="submission" date="2021-01" db="UniProtKB">
        <authorList>
            <consortium name="EnsemblMetazoa"/>
        </authorList>
    </citation>
    <scope>IDENTIFICATION</scope>
</reference>
<name>A0A7M5ULH7_9CNID</name>
<dbReference type="Gene3D" id="3.90.660.10">
    <property type="match status" value="1"/>
</dbReference>
<dbReference type="OrthoDB" id="2161133at2759"/>
<dbReference type="AlphaFoldDB" id="A0A7M5ULH7"/>
<dbReference type="GO" id="GO:0005576">
    <property type="term" value="C:extracellular region"/>
    <property type="evidence" value="ECO:0007669"/>
    <property type="project" value="TreeGrafter"/>
</dbReference>
<dbReference type="GO" id="GO:0016651">
    <property type="term" value="F:oxidoreductase activity, acting on NAD(P)H"/>
    <property type="evidence" value="ECO:0007669"/>
    <property type="project" value="InterPro"/>
</dbReference>
<keyword evidence="3" id="KW-1185">Reference proteome</keyword>
<dbReference type="Gene3D" id="3.50.50.60">
    <property type="entry name" value="FAD/NAD(P)-binding domain"/>
    <property type="match status" value="1"/>
</dbReference>
<dbReference type="Proteomes" id="UP000594262">
    <property type="component" value="Unplaced"/>
</dbReference>
<dbReference type="EnsemblMetazoa" id="CLYHEMT000893.1">
    <property type="protein sequence ID" value="CLYHEMP000893.1"/>
    <property type="gene ID" value="CLYHEMG000893"/>
</dbReference>
<dbReference type="Pfam" id="PF13450">
    <property type="entry name" value="NAD_binding_8"/>
    <property type="match status" value="1"/>
</dbReference>
<dbReference type="InterPro" id="IPR036188">
    <property type="entry name" value="FAD/NAD-bd_sf"/>
</dbReference>
<feature type="domain" description="Amine oxidase" evidence="1">
    <location>
        <begin position="106"/>
        <end position="348"/>
    </location>
</feature>
<protein>
    <recommendedName>
        <fullName evidence="1">Amine oxidase domain-containing protein</fullName>
    </recommendedName>
</protein>
<accession>A0A7M5ULH7</accession>
<dbReference type="PANTHER" id="PTHR23357:SF1">
    <property type="entry name" value="RENALASE"/>
    <property type="match status" value="1"/>
</dbReference>